<evidence type="ECO:0000313" key="2">
    <source>
        <dbReference type="Proteomes" id="UP000238218"/>
    </source>
</evidence>
<comment type="caution">
    <text evidence="1">The sequence shown here is derived from an EMBL/GenBank/DDBJ whole genome shotgun (WGS) entry which is preliminary data.</text>
</comment>
<dbReference type="Proteomes" id="UP000238218">
    <property type="component" value="Unassembled WGS sequence"/>
</dbReference>
<gene>
    <name evidence="1" type="ORF">C7B81_02170</name>
</gene>
<reference evidence="1 2" key="1">
    <citation type="submission" date="2018-03" db="EMBL/GenBank/DDBJ databases">
        <title>The ancient ancestry and fast evolution of plastids.</title>
        <authorList>
            <person name="Moore K.R."/>
            <person name="Magnabosco C."/>
            <person name="Momper L."/>
            <person name="Gold D.A."/>
            <person name="Bosak T."/>
            <person name="Fournier G.P."/>
        </authorList>
    </citation>
    <scope>NUCLEOTIDE SEQUENCE [LARGE SCALE GENOMIC DNA]</scope>
    <source>
        <strain evidence="1 2">CCALA 015</strain>
    </source>
</reference>
<dbReference type="EMBL" id="PVWP01000001">
    <property type="protein sequence ID" value="PSB39469.1"/>
    <property type="molecule type" value="Genomic_DNA"/>
</dbReference>
<protein>
    <submittedName>
        <fullName evidence="1">Uncharacterized protein</fullName>
    </submittedName>
</protein>
<proteinExistence type="predicted"/>
<name>A0ABX5FCF8_9CHRO</name>
<organism evidence="1 2">
    <name type="scientific">Aphanothece cf. minutissima CCALA 015</name>
    <dbReference type="NCBI Taxonomy" id="2107695"/>
    <lineage>
        <taxon>Bacteria</taxon>
        <taxon>Bacillati</taxon>
        <taxon>Cyanobacteriota</taxon>
        <taxon>Cyanophyceae</taxon>
        <taxon>Oscillatoriophycideae</taxon>
        <taxon>Chroococcales</taxon>
        <taxon>Aphanothecaceae</taxon>
        <taxon>Aphanothece</taxon>
    </lineage>
</organism>
<sequence>MVDATALSLCLQVLFWLTLGLSSLPLIHSLRLHWLGISLAAEFARECRRRRRTVLASAQR</sequence>
<evidence type="ECO:0000313" key="1">
    <source>
        <dbReference type="EMBL" id="PSB39469.1"/>
    </source>
</evidence>
<accession>A0ABX5FCF8</accession>
<keyword evidence="2" id="KW-1185">Reference proteome</keyword>